<dbReference type="InterPro" id="IPR032557">
    <property type="entry name" value="DUF4935"/>
</dbReference>
<comment type="caution">
    <text evidence="2">The sequence shown here is derived from an EMBL/GenBank/DDBJ whole genome shotgun (WGS) entry which is preliminary data.</text>
</comment>
<gene>
    <name evidence="2" type="ORF">D3879_09945</name>
</gene>
<dbReference type="AlphaFoldDB" id="A0A418XM35"/>
<name>A0A418XM35_9PSED</name>
<evidence type="ECO:0000313" key="2">
    <source>
        <dbReference type="EMBL" id="RJG13539.1"/>
    </source>
</evidence>
<organism evidence="2 3">
    <name type="scientific">Pseudomonas cavernicola</name>
    <dbReference type="NCBI Taxonomy" id="2320866"/>
    <lineage>
        <taxon>Bacteria</taxon>
        <taxon>Pseudomonadati</taxon>
        <taxon>Pseudomonadota</taxon>
        <taxon>Gammaproteobacteria</taxon>
        <taxon>Pseudomonadales</taxon>
        <taxon>Pseudomonadaceae</taxon>
        <taxon>Pseudomonas</taxon>
    </lineage>
</organism>
<accession>A0A418XM35</accession>
<dbReference type="EMBL" id="QYUR01000002">
    <property type="protein sequence ID" value="RJG13539.1"/>
    <property type="molecule type" value="Genomic_DNA"/>
</dbReference>
<dbReference type="Proteomes" id="UP000284021">
    <property type="component" value="Unassembled WGS sequence"/>
</dbReference>
<feature type="domain" description="DUF4935" evidence="1">
    <location>
        <begin position="12"/>
        <end position="166"/>
    </location>
</feature>
<dbReference type="RefSeq" id="WP_119954092.1">
    <property type="nucleotide sequence ID" value="NZ_QYUR01000002.1"/>
</dbReference>
<keyword evidence="3" id="KW-1185">Reference proteome</keyword>
<sequence>MTDNRQLYVLCDTNAAVRDAHLFRKKGGPLLVALLRAKKAKLLVPEVLRMEYINQFIQAGNDALQKATKELDKLKTFCGYDISGLLPKTQFGEAQALDILAQLEDVIHTIPTTPELKVAAADRSINGVRPTSKTDHGYKDCLIWESLLTLAEGSEVMLLSRDEAAFFDGQVLAPNLEKEAKDKGLLLTAYSSTKNPTLMPLVDALKERFADIAASVTGDLPVDDHPIIQAYMQSERVAPVLPKDPAEDAPQPVVVADGELEALLAAQMKPFELLDVKALGFVSYLGRTEKQTVIGLLVQSGVATEAAARNALERLALAGSIRDTGHNYLAVQGHQADMAAQLVEPEMIKLTGLGD</sequence>
<protein>
    <recommendedName>
        <fullName evidence="1">DUF4935 domain-containing protein</fullName>
    </recommendedName>
</protein>
<dbReference type="Pfam" id="PF16289">
    <property type="entry name" value="PIN_12"/>
    <property type="match status" value="1"/>
</dbReference>
<evidence type="ECO:0000313" key="3">
    <source>
        <dbReference type="Proteomes" id="UP000284021"/>
    </source>
</evidence>
<evidence type="ECO:0000259" key="1">
    <source>
        <dbReference type="Pfam" id="PF16289"/>
    </source>
</evidence>
<dbReference type="OrthoDB" id="7010539at2"/>
<reference evidence="2 3" key="1">
    <citation type="submission" date="2018-09" db="EMBL/GenBank/DDBJ databases">
        <authorList>
            <person name="Zhu H."/>
        </authorList>
    </citation>
    <scope>NUCLEOTIDE SEQUENCE [LARGE SCALE GENOMIC DNA]</scope>
    <source>
        <strain evidence="2 3">K1S02-6</strain>
    </source>
</reference>
<proteinExistence type="predicted"/>